<sequence length="299" mass="31500">MRYDLIDLRLFRTVVVEGSITAGAARLHLSLPSASARIRALEHHAGVDLLVRGRRGVRPTPTGSALARHAGDVLDDLGRLEGAVAGYRRPAGTPLTLLAGSSAMRRLVPRALVSFLVAHPDVDVVTRERRSADSVRMLADGQADLGVVVVDAREDPRRAEDRLTDDSLVVVGPAGGAPAGREAMTFAEVAEHPLVGLEPDAPLTLTLEANLGEHAPVPRHRGRAVDLGTVVDLAAAGVGLAVVPRHVVDPARGLAVCELAEPFARRTLVLRRGARPGPGVEDLADHLRRGARDAASVST</sequence>
<dbReference type="Pfam" id="PF00126">
    <property type="entry name" value="HTH_1"/>
    <property type="match status" value="1"/>
</dbReference>
<keyword evidence="8" id="KW-1185">Reference proteome</keyword>
<evidence type="ECO:0000256" key="2">
    <source>
        <dbReference type="ARBA" id="ARBA00023015"/>
    </source>
</evidence>
<evidence type="ECO:0000313" key="7">
    <source>
        <dbReference type="EMBL" id="MEJ2860354.1"/>
    </source>
</evidence>
<evidence type="ECO:0000256" key="4">
    <source>
        <dbReference type="ARBA" id="ARBA00023163"/>
    </source>
</evidence>
<evidence type="ECO:0000256" key="3">
    <source>
        <dbReference type="ARBA" id="ARBA00023125"/>
    </source>
</evidence>
<evidence type="ECO:0000256" key="1">
    <source>
        <dbReference type="ARBA" id="ARBA00009437"/>
    </source>
</evidence>
<dbReference type="InterPro" id="IPR036388">
    <property type="entry name" value="WH-like_DNA-bd_sf"/>
</dbReference>
<dbReference type="Gene3D" id="3.40.190.10">
    <property type="entry name" value="Periplasmic binding protein-like II"/>
    <property type="match status" value="2"/>
</dbReference>
<evidence type="ECO:0000256" key="5">
    <source>
        <dbReference type="SAM" id="MobiDB-lite"/>
    </source>
</evidence>
<feature type="region of interest" description="Disordered" evidence="5">
    <location>
        <begin position="279"/>
        <end position="299"/>
    </location>
</feature>
<dbReference type="PROSITE" id="PS50931">
    <property type="entry name" value="HTH_LYSR"/>
    <property type="match status" value="1"/>
</dbReference>
<dbReference type="InterPro" id="IPR036390">
    <property type="entry name" value="WH_DNA-bd_sf"/>
</dbReference>
<dbReference type="SUPFAM" id="SSF46785">
    <property type="entry name" value="Winged helix' DNA-binding domain"/>
    <property type="match status" value="1"/>
</dbReference>
<keyword evidence="3" id="KW-0238">DNA-binding</keyword>
<feature type="domain" description="HTH lysR-type" evidence="6">
    <location>
        <begin position="1"/>
        <end position="60"/>
    </location>
</feature>
<dbReference type="PANTHER" id="PTHR30419:SF2">
    <property type="entry name" value="LYSR FAMILY TRANSCRIPTIONAL REGULATOR"/>
    <property type="match status" value="1"/>
</dbReference>
<reference evidence="7 8" key="1">
    <citation type="submission" date="2024-03" db="EMBL/GenBank/DDBJ databases">
        <title>Actinomycetospora sp. OC33-EN07, a novel actinomycete isolated from wild orchid (Aerides multiflora).</title>
        <authorList>
            <person name="Suriyachadkun C."/>
        </authorList>
    </citation>
    <scope>NUCLEOTIDE SEQUENCE [LARGE SCALE GENOMIC DNA]</scope>
    <source>
        <strain evidence="7 8">OC33-EN07</strain>
    </source>
</reference>
<name>A0ABU8M0L0_9PSEU</name>
<dbReference type="SUPFAM" id="SSF53850">
    <property type="entry name" value="Periplasmic binding protein-like II"/>
    <property type="match status" value="1"/>
</dbReference>
<dbReference type="RefSeq" id="WP_337699811.1">
    <property type="nucleotide sequence ID" value="NZ_JBBEGM010000001.1"/>
</dbReference>
<dbReference type="InterPro" id="IPR050950">
    <property type="entry name" value="HTH-type_LysR_regulators"/>
</dbReference>
<comment type="caution">
    <text evidence="7">The sequence shown here is derived from an EMBL/GenBank/DDBJ whole genome shotgun (WGS) entry which is preliminary data.</text>
</comment>
<accession>A0ABU8M0L0</accession>
<dbReference type="PANTHER" id="PTHR30419">
    <property type="entry name" value="HTH-TYPE TRANSCRIPTIONAL REGULATOR YBHD"/>
    <property type="match status" value="1"/>
</dbReference>
<keyword evidence="2" id="KW-0805">Transcription regulation</keyword>
<evidence type="ECO:0000259" key="6">
    <source>
        <dbReference type="PROSITE" id="PS50931"/>
    </source>
</evidence>
<feature type="compositionally biased region" description="Basic and acidic residues" evidence="5">
    <location>
        <begin position="283"/>
        <end position="292"/>
    </location>
</feature>
<comment type="similarity">
    <text evidence="1">Belongs to the LysR transcriptional regulatory family.</text>
</comment>
<dbReference type="EMBL" id="JBBEGM010000001">
    <property type="protein sequence ID" value="MEJ2860354.1"/>
    <property type="molecule type" value="Genomic_DNA"/>
</dbReference>
<dbReference type="Proteomes" id="UP001369736">
    <property type="component" value="Unassembled WGS sequence"/>
</dbReference>
<dbReference type="InterPro" id="IPR000847">
    <property type="entry name" value="LysR_HTH_N"/>
</dbReference>
<protein>
    <submittedName>
        <fullName evidence="7">LysR family transcriptional regulator</fullName>
    </submittedName>
</protein>
<organism evidence="7 8">
    <name type="scientific">Actinomycetospora flava</name>
    <dbReference type="NCBI Taxonomy" id="3129232"/>
    <lineage>
        <taxon>Bacteria</taxon>
        <taxon>Bacillati</taxon>
        <taxon>Actinomycetota</taxon>
        <taxon>Actinomycetes</taxon>
        <taxon>Pseudonocardiales</taxon>
        <taxon>Pseudonocardiaceae</taxon>
        <taxon>Actinomycetospora</taxon>
    </lineage>
</organism>
<keyword evidence="4" id="KW-0804">Transcription</keyword>
<dbReference type="InterPro" id="IPR005119">
    <property type="entry name" value="LysR_subst-bd"/>
</dbReference>
<proteinExistence type="inferred from homology"/>
<gene>
    <name evidence="7" type="ORF">WCD58_04255</name>
</gene>
<dbReference type="Pfam" id="PF03466">
    <property type="entry name" value="LysR_substrate"/>
    <property type="match status" value="1"/>
</dbReference>
<dbReference type="Gene3D" id="1.10.10.10">
    <property type="entry name" value="Winged helix-like DNA-binding domain superfamily/Winged helix DNA-binding domain"/>
    <property type="match status" value="1"/>
</dbReference>
<evidence type="ECO:0000313" key="8">
    <source>
        <dbReference type="Proteomes" id="UP001369736"/>
    </source>
</evidence>